<dbReference type="PROSITE" id="PS00107">
    <property type="entry name" value="PROTEIN_KINASE_ATP"/>
    <property type="match status" value="1"/>
</dbReference>
<dbReference type="PANTHER" id="PTHR11909">
    <property type="entry name" value="CASEIN KINASE-RELATED"/>
    <property type="match status" value="1"/>
</dbReference>
<evidence type="ECO:0000313" key="7">
    <source>
        <dbReference type="EMBL" id="KRX88880.1"/>
    </source>
</evidence>
<evidence type="ECO:0000313" key="8">
    <source>
        <dbReference type="Proteomes" id="UP000054815"/>
    </source>
</evidence>
<dbReference type="SUPFAM" id="SSF56112">
    <property type="entry name" value="Protein kinase-like (PK-like)"/>
    <property type="match status" value="1"/>
</dbReference>
<dbReference type="AlphaFoldDB" id="A0A0V0XLR4"/>
<dbReference type="InterPro" id="IPR011009">
    <property type="entry name" value="Kinase-like_dom_sf"/>
</dbReference>
<proteinExistence type="inferred from homology"/>
<protein>
    <recommendedName>
        <fullName evidence="1">non-specific serine/threonine protein kinase</fullName>
        <ecNumber evidence="1">2.7.11.1</ecNumber>
    </recommendedName>
</protein>
<dbReference type="EC" id="2.7.11.1" evidence="1"/>
<dbReference type="InterPro" id="IPR000719">
    <property type="entry name" value="Prot_kinase_dom"/>
</dbReference>
<dbReference type="EMBL" id="JYDU01000217">
    <property type="protein sequence ID" value="KRX88880.1"/>
    <property type="molecule type" value="Genomic_DNA"/>
</dbReference>
<dbReference type="InterPro" id="IPR050235">
    <property type="entry name" value="CK1_Ser-Thr_kinase"/>
</dbReference>
<name>A0A0V0XLR4_TRIPS</name>
<gene>
    <name evidence="7" type="primary">Ttbk1</name>
    <name evidence="7" type="ORF">T4E_10781</name>
</gene>
<dbReference type="PROSITE" id="PS00108">
    <property type="entry name" value="PROTEIN_KINASE_ST"/>
    <property type="match status" value="1"/>
</dbReference>
<dbReference type="Pfam" id="PF00069">
    <property type="entry name" value="Pkinase"/>
    <property type="match status" value="1"/>
</dbReference>
<feature type="binding site" evidence="4">
    <location>
        <position position="48"/>
    </location>
    <ligand>
        <name>ATP</name>
        <dbReference type="ChEBI" id="CHEBI:30616"/>
    </ligand>
</feature>
<evidence type="ECO:0000256" key="2">
    <source>
        <dbReference type="ARBA" id="ARBA00022741"/>
    </source>
</evidence>
<dbReference type="InterPro" id="IPR017441">
    <property type="entry name" value="Protein_kinase_ATP_BS"/>
</dbReference>
<dbReference type="GO" id="GO:0004674">
    <property type="term" value="F:protein serine/threonine kinase activity"/>
    <property type="evidence" value="ECO:0007669"/>
    <property type="project" value="UniProtKB-KW"/>
</dbReference>
<accession>A0A0V0XLR4</accession>
<evidence type="ECO:0000259" key="6">
    <source>
        <dbReference type="PROSITE" id="PS50011"/>
    </source>
</evidence>
<comment type="similarity">
    <text evidence="5">Belongs to the protein kinase superfamily.</text>
</comment>
<keyword evidence="7" id="KW-0418">Kinase</keyword>
<reference evidence="7 8" key="1">
    <citation type="submission" date="2015-01" db="EMBL/GenBank/DDBJ databases">
        <title>Evolution of Trichinella species and genotypes.</title>
        <authorList>
            <person name="Korhonen P.K."/>
            <person name="Edoardo P."/>
            <person name="Giuseppe L.R."/>
            <person name="Gasser R.B."/>
        </authorList>
    </citation>
    <scope>NUCLEOTIDE SEQUENCE [LARGE SCALE GENOMIC DNA]</scope>
    <source>
        <strain evidence="7">ISS141</strain>
    </source>
</reference>
<evidence type="ECO:0000256" key="5">
    <source>
        <dbReference type="RuleBase" id="RU000304"/>
    </source>
</evidence>
<dbReference type="Proteomes" id="UP000054815">
    <property type="component" value="Unassembled WGS sequence"/>
</dbReference>
<comment type="caution">
    <text evidence="7">The sequence shown here is derived from an EMBL/GenBank/DDBJ whole genome shotgun (WGS) entry which is preliminary data.</text>
</comment>
<keyword evidence="2 4" id="KW-0547">Nucleotide-binding</keyword>
<sequence>MDGVDMNNLTKSQMLFDRFKILRKLGSGGFGAVYEAYDCRFAIRVAIKVELKRRNSSTVNKEAEILMNLQGNRHVLQCLESGEQDNYNYLLMEVAAISVSNLLHSLGGRKFPLTLAAQLGCNFVKALQEVHNAGYLHRDVKPSNFVLKKVENTRRVYIIDFGLAKEIENNNVAAKKKNIEFVGTLKYASVNVHKRKPYGRNDDLMSMFYSFLEISSGLPWGDDDEEEVVALKKIEIKPRTLIGNKPEAVYQIYMKLLSLTYKDSIDYAWFINKFKSLITSNRGPADRTRNGTSQCRQQNVIPRDNVISDMSVD</sequence>
<dbReference type="GO" id="GO:0005524">
    <property type="term" value="F:ATP binding"/>
    <property type="evidence" value="ECO:0007669"/>
    <property type="project" value="UniProtKB-UniRule"/>
</dbReference>
<dbReference type="InterPro" id="IPR008271">
    <property type="entry name" value="Ser/Thr_kinase_AS"/>
</dbReference>
<organism evidence="7 8">
    <name type="scientific">Trichinella pseudospiralis</name>
    <name type="common">Parasitic roundworm</name>
    <dbReference type="NCBI Taxonomy" id="6337"/>
    <lineage>
        <taxon>Eukaryota</taxon>
        <taxon>Metazoa</taxon>
        <taxon>Ecdysozoa</taxon>
        <taxon>Nematoda</taxon>
        <taxon>Enoplea</taxon>
        <taxon>Dorylaimia</taxon>
        <taxon>Trichinellida</taxon>
        <taxon>Trichinellidae</taxon>
        <taxon>Trichinella</taxon>
    </lineage>
</organism>
<evidence type="ECO:0000256" key="4">
    <source>
        <dbReference type="PROSITE-ProRule" id="PRU10141"/>
    </source>
</evidence>
<dbReference type="Gene3D" id="1.10.510.10">
    <property type="entry name" value="Transferase(Phosphotransferase) domain 1"/>
    <property type="match status" value="1"/>
</dbReference>
<dbReference type="PROSITE" id="PS50011">
    <property type="entry name" value="PROTEIN_KINASE_DOM"/>
    <property type="match status" value="1"/>
</dbReference>
<keyword evidence="3 4" id="KW-0067">ATP-binding</keyword>
<evidence type="ECO:0000256" key="1">
    <source>
        <dbReference type="ARBA" id="ARBA00012513"/>
    </source>
</evidence>
<keyword evidence="5" id="KW-0723">Serine/threonine-protein kinase</keyword>
<evidence type="ECO:0000256" key="3">
    <source>
        <dbReference type="ARBA" id="ARBA00022840"/>
    </source>
</evidence>
<keyword evidence="7" id="KW-0808">Transferase</keyword>
<feature type="domain" description="Protein kinase" evidence="6">
    <location>
        <begin position="19"/>
        <end position="301"/>
    </location>
</feature>
<dbReference type="STRING" id="6337.A0A0V0XLR4"/>
<dbReference type="SMART" id="SM00220">
    <property type="entry name" value="S_TKc"/>
    <property type="match status" value="1"/>
</dbReference>